<dbReference type="InterPro" id="IPR055398">
    <property type="entry name" value="Rossmann-like_BshC"/>
</dbReference>
<dbReference type="InterPro" id="IPR055399">
    <property type="entry name" value="CC_BshC"/>
</dbReference>
<feature type="domain" description="Bacillithiol biosynthesis BshC C-terminal coiled-coil" evidence="4">
    <location>
        <begin position="357"/>
        <end position="511"/>
    </location>
</feature>
<keyword evidence="2" id="KW-0175">Coiled coil</keyword>
<organism evidence="5 6">
    <name type="scientific">Fulvitalea axinellae</name>
    <dbReference type="NCBI Taxonomy" id="1182444"/>
    <lineage>
        <taxon>Bacteria</taxon>
        <taxon>Pseudomonadati</taxon>
        <taxon>Bacteroidota</taxon>
        <taxon>Cytophagia</taxon>
        <taxon>Cytophagales</taxon>
        <taxon>Persicobacteraceae</taxon>
        <taxon>Fulvitalea</taxon>
    </lineage>
</organism>
<dbReference type="InterPro" id="IPR011199">
    <property type="entry name" value="Bacillithiol_biosynth_BshC"/>
</dbReference>
<feature type="domain" description="Bacillithiol biosynthesis BshC N-terminal Rossmann-like" evidence="3">
    <location>
        <begin position="6"/>
        <end position="354"/>
    </location>
</feature>
<dbReference type="KEGG" id="fax:FUAX_25320"/>
<evidence type="ECO:0000313" key="5">
    <source>
        <dbReference type="EMBL" id="BDD10100.1"/>
    </source>
</evidence>
<dbReference type="Pfam" id="PF10079">
    <property type="entry name" value="Rossmann-like_BshC"/>
    <property type="match status" value="1"/>
</dbReference>
<dbReference type="EMBL" id="AP025314">
    <property type="protein sequence ID" value="BDD10100.1"/>
    <property type="molecule type" value="Genomic_DNA"/>
</dbReference>
<protein>
    <recommendedName>
        <fullName evidence="2">Putative cysteine ligase BshC</fullName>
        <ecNumber evidence="2">6.-.-.-</ecNumber>
    </recommendedName>
</protein>
<reference evidence="5 6" key="1">
    <citation type="submission" date="2021-12" db="EMBL/GenBank/DDBJ databases">
        <title>Genome sequencing of bacteria with rrn-lacking chromosome and rrn-plasmid.</title>
        <authorList>
            <person name="Anda M."/>
            <person name="Iwasaki W."/>
        </authorList>
    </citation>
    <scope>NUCLEOTIDE SEQUENCE [LARGE SCALE GENOMIC DNA]</scope>
    <source>
        <strain evidence="5 6">DSM 100852</strain>
    </source>
</reference>
<keyword evidence="1 2" id="KW-0436">Ligase</keyword>
<feature type="coiled-coil region" evidence="2">
    <location>
        <begin position="433"/>
        <end position="468"/>
    </location>
</feature>
<evidence type="ECO:0000256" key="1">
    <source>
        <dbReference type="ARBA" id="ARBA00022598"/>
    </source>
</evidence>
<evidence type="ECO:0000259" key="3">
    <source>
        <dbReference type="Pfam" id="PF10079"/>
    </source>
</evidence>
<dbReference type="Proteomes" id="UP001348817">
    <property type="component" value="Chromosome"/>
</dbReference>
<dbReference type="HAMAP" id="MF_01867">
    <property type="entry name" value="BshC"/>
    <property type="match status" value="1"/>
</dbReference>
<dbReference type="Pfam" id="PF24850">
    <property type="entry name" value="CC_BshC"/>
    <property type="match status" value="1"/>
</dbReference>
<keyword evidence="6" id="KW-1185">Reference proteome</keyword>
<dbReference type="AlphaFoldDB" id="A0AAU9CLB9"/>
<dbReference type="EC" id="6.-.-.-" evidence="2"/>
<evidence type="ECO:0000313" key="6">
    <source>
        <dbReference type="Proteomes" id="UP001348817"/>
    </source>
</evidence>
<dbReference type="GO" id="GO:0016874">
    <property type="term" value="F:ligase activity"/>
    <property type="evidence" value="ECO:0007669"/>
    <property type="project" value="UniProtKB-UniRule"/>
</dbReference>
<comment type="similarity">
    <text evidence="2">Belongs to the BshC family.</text>
</comment>
<name>A0AAU9CLB9_9BACT</name>
<proteinExistence type="inferred from homology"/>
<dbReference type="NCBIfam" id="TIGR03998">
    <property type="entry name" value="thiol_BshC"/>
    <property type="match status" value="1"/>
</dbReference>
<gene>
    <name evidence="2 5" type="primary">bshC</name>
    <name evidence="5" type="ORF">FUAX_25320</name>
</gene>
<accession>A0AAU9CLB9</accession>
<evidence type="ECO:0000256" key="2">
    <source>
        <dbReference type="HAMAP-Rule" id="MF_01867"/>
    </source>
</evidence>
<sequence length="524" mass="59727">MGETNKFSPIFLEYLNNAEKLRPFFSRCPELENFGAQIEEKQFSAEKRQILRDSLLAQYEGIEISAELQNNIGSLLDPNTYTVTTGHQLNIFTGPLYFILKIITAIKVCEDLKQRYPERNFVPVYWAATEDHDFEEINHFNLFGTKYTWNTDQKGPVGRFDTASIQGLIDSLPEKPELFVKAYSESKTLASAVRKYINGLFGASGLVMIDGDRPELKALFSHVVKSDLQEHKANDSVNEYSQKLESLGYKAQVFPRKINFFYMEDGLRERIIPEEDGTYSVLNTELKFEKEELLDLVDSHPERFSPNVALRPLYEETILPNLTYIGGPGELAYWLQLKGVFETYGERFPILFPRAFAMVISKANLKKMEKAEISVAELFLPENELKELLTKRHGDADYEISTELAELAQVFEKIKAKAGEVDKSLTGFVGAEQAKALKSAKNIEKRLRKAEEQKAERAIAQAKAVTDKLFPNGGLQERHDNFLNFQLNNPDFIGQLTQAINAFDFRFNILTEEQTKKEAKATVC</sequence>
<evidence type="ECO:0000259" key="4">
    <source>
        <dbReference type="Pfam" id="PF24850"/>
    </source>
</evidence>
<dbReference type="PIRSF" id="PIRSF012535">
    <property type="entry name" value="UCP012535"/>
    <property type="match status" value="1"/>
</dbReference>